<comment type="subcellular location">
    <subcellularLocation>
        <location evidence="1">Cell membrane</location>
        <topology evidence="1">Multi-pass membrane protein</topology>
    </subcellularLocation>
</comment>
<comment type="similarity">
    <text evidence="2">Belongs to the binding-protein-dependent transport system permease family. FecCD subfamily.</text>
</comment>
<comment type="caution">
    <text evidence="9">The sequence shown here is derived from an EMBL/GenBank/DDBJ whole genome shotgun (WGS) entry which is preliminary data.</text>
</comment>
<dbReference type="STRING" id="1544413.Clow_02175"/>
<dbReference type="Gene3D" id="1.10.3470.10">
    <property type="entry name" value="ABC transporter involved in vitamin B12 uptake, BtuC"/>
    <property type="match status" value="1"/>
</dbReference>
<dbReference type="PANTHER" id="PTHR30472">
    <property type="entry name" value="FERRIC ENTEROBACTIN TRANSPORT SYSTEM PERMEASE PROTEIN"/>
    <property type="match status" value="1"/>
</dbReference>
<dbReference type="EMBL" id="LKEV01000008">
    <property type="protein sequence ID" value="KQB83974.1"/>
    <property type="molecule type" value="Genomic_DNA"/>
</dbReference>
<dbReference type="GO" id="GO:0005886">
    <property type="term" value="C:plasma membrane"/>
    <property type="evidence" value="ECO:0007669"/>
    <property type="project" value="UniProtKB-SubCell"/>
</dbReference>
<accession>A0A0Q1DV04</accession>
<dbReference type="InterPro" id="IPR000522">
    <property type="entry name" value="ABC_transptr_permease_BtuC"/>
</dbReference>
<dbReference type="GO" id="GO:0033214">
    <property type="term" value="P:siderophore-iron import into cell"/>
    <property type="evidence" value="ECO:0007669"/>
    <property type="project" value="TreeGrafter"/>
</dbReference>
<gene>
    <name evidence="9" type="primary">fepG</name>
    <name evidence="9" type="ORF">Clow_02175</name>
</gene>
<dbReference type="CDD" id="cd06550">
    <property type="entry name" value="TM_ABC_iron-siderophores_like"/>
    <property type="match status" value="1"/>
</dbReference>
<dbReference type="InterPro" id="IPR037294">
    <property type="entry name" value="ABC_BtuC-like"/>
</dbReference>
<sequence>MSLNFGYRQAVIRTRHFSWRMGWRVLLTGLGLFALAAVLCVLSIGMGDFPLRPTEVLGVFGGEGTRIQRMIVLEWRLPIALAALLFGALLGLGGAIFQSLTRNPLGSPDVIGFDAGAYTAVTLTVLVAGAANYWSLAGAAVAGGLLTALAVYALAWRGGVASFRLIIVGIAVSAGLGSLNSYLITRAQVEDAMVVGFWAAGSLNRVTWQGLLPSLVLGTVVLVGVVLLAPALRALELGDATATTQGIAVRYAKPALMALGVITAALVTAAAGPIGFIALSAPQLAHRLSRSAGLSLWASAAMGAALLSAAYVASLVISRLFQPIPVGLITVCLGGAYMMWLLIRQVPRATSS</sequence>
<reference evidence="9 10" key="1">
    <citation type="submission" date="2015-10" db="EMBL/GenBank/DDBJ databases">
        <title>Corynebacteirum lowii and Corynebacterium oculi species nova, derived from human clinical disease and and emended description of Corynebacterium mastiditis.</title>
        <authorList>
            <person name="Bernard K."/>
            <person name="Pacheco A.L."/>
            <person name="Mcdougall C."/>
            <person name="Burtx T."/>
            <person name="Weibe D."/>
            <person name="Tyler S."/>
            <person name="Olson A.B."/>
            <person name="Cnockaert M."/>
            <person name="Eguchi H."/>
            <person name="Kuwahara T."/>
            <person name="Nakayama-Imaohji H."/>
            <person name="Boudewijins M."/>
            <person name="Van Hoecke F."/>
            <person name="Bernier A.-M."/>
            <person name="Vandamme P."/>
        </authorList>
    </citation>
    <scope>NUCLEOTIDE SEQUENCE [LARGE SCALE GENOMIC DNA]</scope>
    <source>
        <strain evidence="9 10">NML 130206</strain>
    </source>
</reference>
<feature type="transmembrane region" description="Helical" evidence="8">
    <location>
        <begin position="79"/>
        <end position="98"/>
    </location>
</feature>
<evidence type="ECO:0000256" key="2">
    <source>
        <dbReference type="ARBA" id="ARBA00007935"/>
    </source>
</evidence>
<feature type="transmembrane region" description="Helical" evidence="8">
    <location>
        <begin position="211"/>
        <end position="235"/>
    </location>
</feature>
<feature type="transmembrane region" description="Helical" evidence="8">
    <location>
        <begin position="136"/>
        <end position="156"/>
    </location>
</feature>
<dbReference type="OrthoDB" id="4455417at2"/>
<dbReference type="AlphaFoldDB" id="A0A0Q1DV04"/>
<evidence type="ECO:0000256" key="8">
    <source>
        <dbReference type="SAM" id="Phobius"/>
    </source>
</evidence>
<keyword evidence="10" id="KW-1185">Reference proteome</keyword>
<evidence type="ECO:0000256" key="1">
    <source>
        <dbReference type="ARBA" id="ARBA00004651"/>
    </source>
</evidence>
<dbReference type="Pfam" id="PF01032">
    <property type="entry name" value="FecCD"/>
    <property type="match status" value="1"/>
</dbReference>
<dbReference type="GO" id="GO:0022857">
    <property type="term" value="F:transmembrane transporter activity"/>
    <property type="evidence" value="ECO:0007669"/>
    <property type="project" value="InterPro"/>
</dbReference>
<evidence type="ECO:0000313" key="10">
    <source>
        <dbReference type="Proteomes" id="UP000050488"/>
    </source>
</evidence>
<dbReference type="RefSeq" id="WP_055178997.1">
    <property type="nucleotide sequence ID" value="NZ_JAUSQY010000001.1"/>
</dbReference>
<dbReference type="PANTHER" id="PTHR30472:SF24">
    <property type="entry name" value="FERRIC ENTEROBACTIN TRANSPORT SYSTEM PERMEASE PROTEIN FEPG"/>
    <property type="match status" value="1"/>
</dbReference>
<evidence type="ECO:0000313" key="9">
    <source>
        <dbReference type="EMBL" id="KQB83974.1"/>
    </source>
</evidence>
<proteinExistence type="inferred from homology"/>
<keyword evidence="4" id="KW-1003">Cell membrane</keyword>
<protein>
    <submittedName>
        <fullName evidence="9">Ferric enterobactin transport system permease protein FepG</fullName>
    </submittedName>
</protein>
<evidence type="ECO:0000256" key="7">
    <source>
        <dbReference type="ARBA" id="ARBA00023136"/>
    </source>
</evidence>
<keyword evidence="6 8" id="KW-1133">Transmembrane helix</keyword>
<keyword evidence="5 8" id="KW-0812">Transmembrane</keyword>
<name>A0A0Q1DV04_9CORY</name>
<dbReference type="PATRIC" id="fig|1544413.3.peg.2173"/>
<keyword evidence="7 8" id="KW-0472">Membrane</keyword>
<keyword evidence="3" id="KW-0813">Transport</keyword>
<evidence type="ECO:0000256" key="6">
    <source>
        <dbReference type="ARBA" id="ARBA00022989"/>
    </source>
</evidence>
<evidence type="ECO:0000256" key="5">
    <source>
        <dbReference type="ARBA" id="ARBA00022692"/>
    </source>
</evidence>
<dbReference type="SUPFAM" id="SSF81345">
    <property type="entry name" value="ABC transporter involved in vitamin B12 uptake, BtuC"/>
    <property type="match status" value="1"/>
</dbReference>
<dbReference type="Proteomes" id="UP000050488">
    <property type="component" value="Unassembled WGS sequence"/>
</dbReference>
<feature type="transmembrane region" description="Helical" evidence="8">
    <location>
        <begin position="256"/>
        <end position="282"/>
    </location>
</feature>
<feature type="transmembrane region" description="Helical" evidence="8">
    <location>
        <begin position="324"/>
        <end position="343"/>
    </location>
</feature>
<feature type="transmembrane region" description="Helical" evidence="8">
    <location>
        <begin position="294"/>
        <end position="317"/>
    </location>
</feature>
<feature type="transmembrane region" description="Helical" evidence="8">
    <location>
        <begin position="163"/>
        <end position="184"/>
    </location>
</feature>
<feature type="transmembrane region" description="Helical" evidence="8">
    <location>
        <begin position="21"/>
        <end position="44"/>
    </location>
</feature>
<organism evidence="9 10">
    <name type="scientific">Corynebacterium lowii</name>
    <dbReference type="NCBI Taxonomy" id="1544413"/>
    <lineage>
        <taxon>Bacteria</taxon>
        <taxon>Bacillati</taxon>
        <taxon>Actinomycetota</taxon>
        <taxon>Actinomycetes</taxon>
        <taxon>Mycobacteriales</taxon>
        <taxon>Corynebacteriaceae</taxon>
        <taxon>Corynebacterium</taxon>
    </lineage>
</organism>
<feature type="transmembrane region" description="Helical" evidence="8">
    <location>
        <begin position="110"/>
        <end position="130"/>
    </location>
</feature>
<evidence type="ECO:0000256" key="4">
    <source>
        <dbReference type="ARBA" id="ARBA00022475"/>
    </source>
</evidence>
<evidence type="ECO:0000256" key="3">
    <source>
        <dbReference type="ARBA" id="ARBA00022448"/>
    </source>
</evidence>